<dbReference type="NCBIfam" id="TIGR02434">
    <property type="entry name" value="CobF"/>
    <property type="match status" value="1"/>
</dbReference>
<sequence>MKRKVLIIGIGAGNPDYVTIQAVNALNQVDVFFIPDKGAEKEQLARIRREICERFITGHDYRMVDFETPVRHKPSSTYRASVEEWHDRVEAAYEHLLLEELGDDECGAFLVWGDPSLYDSTLRILDRLNAKGGFELEYDVIPGITAIQALTAKHKVVLNRIGESITITTGRKLEEGFPNNSESIVVMLDGEGAFKTVKEDVDIYWGAYVGTQDEILLSGRLRDVVDEIERLRMVARQQKGWIMDTYLLKRTGEK</sequence>
<dbReference type="PANTHER" id="PTHR43467:SF1">
    <property type="entry name" value="PRECORRIN-6A SYNTHASE [DEACETYLATING]"/>
    <property type="match status" value="1"/>
</dbReference>
<dbReference type="EC" id="2.1.1.152" evidence="6"/>
<keyword evidence="2" id="KW-0169">Cobalamin biosynthesis</keyword>
<dbReference type="Proteomes" id="UP000238563">
    <property type="component" value="Unassembled WGS sequence"/>
</dbReference>
<evidence type="ECO:0000256" key="6">
    <source>
        <dbReference type="PIRNR" id="PIRNR036525"/>
    </source>
</evidence>
<gene>
    <name evidence="8" type="ORF">C5750_10195</name>
</gene>
<dbReference type="GO" id="GO:0032259">
    <property type="term" value="P:methylation"/>
    <property type="evidence" value="ECO:0007669"/>
    <property type="project" value="UniProtKB-KW"/>
</dbReference>
<name>A0A2S9JQJ2_9HYPH</name>
<dbReference type="GO" id="GO:0009236">
    <property type="term" value="P:cobalamin biosynthetic process"/>
    <property type="evidence" value="ECO:0007669"/>
    <property type="project" value="UniProtKB-KW"/>
</dbReference>
<dbReference type="InterPro" id="IPR000878">
    <property type="entry name" value="4pyrrol_Mease"/>
</dbReference>
<dbReference type="InterPro" id="IPR035996">
    <property type="entry name" value="4pyrrol_Methylase_sf"/>
</dbReference>
<dbReference type="OrthoDB" id="9787471at2"/>
<evidence type="ECO:0000256" key="1">
    <source>
        <dbReference type="ARBA" id="ARBA00004953"/>
    </source>
</evidence>
<organism evidence="8 9">
    <name type="scientific">Phyllobacterium myrsinacearum</name>
    <dbReference type="NCBI Taxonomy" id="28101"/>
    <lineage>
        <taxon>Bacteria</taxon>
        <taxon>Pseudomonadati</taxon>
        <taxon>Pseudomonadota</taxon>
        <taxon>Alphaproteobacteria</taxon>
        <taxon>Hyphomicrobiales</taxon>
        <taxon>Phyllobacteriaceae</taxon>
        <taxon>Phyllobacterium</taxon>
    </lineage>
</organism>
<evidence type="ECO:0000313" key="9">
    <source>
        <dbReference type="Proteomes" id="UP000238563"/>
    </source>
</evidence>
<keyword evidence="5 6" id="KW-0949">S-adenosyl-L-methionine</keyword>
<keyword evidence="4 6" id="KW-0808">Transferase</keyword>
<dbReference type="EMBL" id="PVBT01000002">
    <property type="protein sequence ID" value="PRD55508.1"/>
    <property type="molecule type" value="Genomic_DNA"/>
</dbReference>
<comment type="pathway">
    <text evidence="1">Cofactor biosynthesis; adenosylcobalamin biosynthesis.</text>
</comment>
<feature type="domain" description="Tetrapyrrole methylase" evidence="7">
    <location>
        <begin position="4"/>
        <end position="223"/>
    </location>
</feature>
<dbReference type="CDD" id="cd11643">
    <property type="entry name" value="Precorrin-6A-synthase"/>
    <property type="match status" value="1"/>
</dbReference>
<dbReference type="GO" id="GO:0043819">
    <property type="term" value="F:precorrin-6A synthase (deacetylating) activity"/>
    <property type="evidence" value="ECO:0007669"/>
    <property type="project" value="UniProtKB-EC"/>
</dbReference>
<dbReference type="RefSeq" id="WP_105733737.1">
    <property type="nucleotide sequence ID" value="NZ_PVBT01000002.1"/>
</dbReference>
<comment type="catalytic activity">
    <reaction evidence="6">
        <text>precorrin-5 + S-adenosyl-L-methionine + H2O = precorrin-6A + acetate + S-adenosyl-L-homocysteine + 2 H(+)</text>
        <dbReference type="Rhea" id="RHEA:18261"/>
        <dbReference type="ChEBI" id="CHEBI:15377"/>
        <dbReference type="ChEBI" id="CHEBI:15378"/>
        <dbReference type="ChEBI" id="CHEBI:30089"/>
        <dbReference type="ChEBI" id="CHEBI:57856"/>
        <dbReference type="ChEBI" id="CHEBI:59789"/>
        <dbReference type="ChEBI" id="CHEBI:77871"/>
        <dbReference type="ChEBI" id="CHEBI:77872"/>
        <dbReference type="EC" id="2.1.1.152"/>
    </reaction>
</comment>
<comment type="caution">
    <text evidence="8">The sequence shown here is derived from an EMBL/GenBank/DDBJ whole genome shotgun (WGS) entry which is preliminary data.</text>
</comment>
<reference evidence="8 9" key="1">
    <citation type="submission" date="2018-02" db="EMBL/GenBank/DDBJ databases">
        <title>The draft genome of Phyllobacterium myrsinacearum DSM5892.</title>
        <authorList>
            <person name="Li L."/>
            <person name="Liu L."/>
            <person name="Zhang X."/>
            <person name="Wang T."/>
        </authorList>
    </citation>
    <scope>NUCLEOTIDE SEQUENCE [LARGE SCALE GENOMIC DNA]</scope>
    <source>
        <strain evidence="8 9">DSM 5892</strain>
    </source>
</reference>
<protein>
    <recommendedName>
        <fullName evidence="6">Precorrin-6A synthase [deacetylating]</fullName>
        <ecNumber evidence="6">2.1.1.152</ecNumber>
    </recommendedName>
</protein>
<dbReference type="InterPro" id="IPR014776">
    <property type="entry name" value="4pyrrole_Mease_sub2"/>
</dbReference>
<evidence type="ECO:0000313" key="8">
    <source>
        <dbReference type="EMBL" id="PRD55508.1"/>
    </source>
</evidence>
<dbReference type="Gene3D" id="3.30.950.10">
    <property type="entry name" value="Methyltransferase, Cobalt-precorrin-4 Transmethylase, Domain 2"/>
    <property type="match status" value="1"/>
</dbReference>
<accession>A0A2S9JQJ2</accession>
<comment type="function">
    <text evidence="6">Catalyzes the methylation of C-1 in precorrin-5 and the subsequent extrusion of acetic acid from the resulting intermediate to form cobalt-precorrin-6A.</text>
</comment>
<dbReference type="SUPFAM" id="SSF53790">
    <property type="entry name" value="Tetrapyrrole methylase"/>
    <property type="match status" value="1"/>
</dbReference>
<evidence type="ECO:0000256" key="3">
    <source>
        <dbReference type="ARBA" id="ARBA00022603"/>
    </source>
</evidence>
<evidence type="ECO:0000259" key="7">
    <source>
        <dbReference type="Pfam" id="PF00590"/>
    </source>
</evidence>
<dbReference type="InterPro" id="IPR012797">
    <property type="entry name" value="CobF"/>
</dbReference>
<keyword evidence="9" id="KW-1185">Reference proteome</keyword>
<dbReference type="Gene3D" id="3.40.1010.10">
    <property type="entry name" value="Cobalt-precorrin-4 Transmethylase, Domain 1"/>
    <property type="match status" value="1"/>
</dbReference>
<proteinExistence type="predicted"/>
<keyword evidence="3 6" id="KW-0489">Methyltransferase</keyword>
<dbReference type="Pfam" id="PF00590">
    <property type="entry name" value="TP_methylase"/>
    <property type="match status" value="1"/>
</dbReference>
<dbReference type="AlphaFoldDB" id="A0A2S9JQJ2"/>
<evidence type="ECO:0000256" key="4">
    <source>
        <dbReference type="ARBA" id="ARBA00022679"/>
    </source>
</evidence>
<dbReference type="InterPro" id="IPR014777">
    <property type="entry name" value="4pyrrole_Mease_sub1"/>
</dbReference>
<evidence type="ECO:0000256" key="2">
    <source>
        <dbReference type="ARBA" id="ARBA00022573"/>
    </source>
</evidence>
<dbReference type="PIRSF" id="PIRSF036525">
    <property type="entry name" value="CobF"/>
    <property type="match status" value="1"/>
</dbReference>
<dbReference type="PANTHER" id="PTHR43467">
    <property type="entry name" value="COBALT-PRECORRIN-2 C(20)-METHYLTRANSFERASE"/>
    <property type="match status" value="1"/>
</dbReference>
<evidence type="ECO:0000256" key="5">
    <source>
        <dbReference type="ARBA" id="ARBA00022691"/>
    </source>
</evidence>